<feature type="non-terminal residue" evidence="2">
    <location>
        <position position="1"/>
    </location>
</feature>
<proteinExistence type="predicted"/>
<dbReference type="AlphaFoldDB" id="A0A6J4L253"/>
<protein>
    <submittedName>
        <fullName evidence="2">Uncharacterized protein</fullName>
    </submittedName>
</protein>
<dbReference type="EMBL" id="CADCTX010000403">
    <property type="protein sequence ID" value="CAA9317373.1"/>
    <property type="molecule type" value="Genomic_DNA"/>
</dbReference>
<organism evidence="2">
    <name type="scientific">uncultured Gemmatimonadaceae bacterium</name>
    <dbReference type="NCBI Taxonomy" id="246130"/>
    <lineage>
        <taxon>Bacteria</taxon>
        <taxon>Pseudomonadati</taxon>
        <taxon>Gemmatimonadota</taxon>
        <taxon>Gemmatimonadia</taxon>
        <taxon>Gemmatimonadales</taxon>
        <taxon>Gemmatimonadaceae</taxon>
        <taxon>environmental samples</taxon>
    </lineage>
</organism>
<name>A0A6J4L253_9BACT</name>
<evidence type="ECO:0000256" key="1">
    <source>
        <dbReference type="SAM" id="MobiDB-lite"/>
    </source>
</evidence>
<evidence type="ECO:0000313" key="2">
    <source>
        <dbReference type="EMBL" id="CAA9317373.1"/>
    </source>
</evidence>
<feature type="region of interest" description="Disordered" evidence="1">
    <location>
        <begin position="1"/>
        <end position="68"/>
    </location>
</feature>
<gene>
    <name evidence="2" type="ORF">AVDCRST_MAG40-1298</name>
</gene>
<feature type="compositionally biased region" description="Basic residues" evidence="1">
    <location>
        <begin position="54"/>
        <end position="68"/>
    </location>
</feature>
<feature type="compositionally biased region" description="Basic and acidic residues" evidence="1">
    <location>
        <begin position="31"/>
        <end position="40"/>
    </location>
</feature>
<accession>A0A6J4L253</accession>
<reference evidence="2" key="1">
    <citation type="submission" date="2020-02" db="EMBL/GenBank/DDBJ databases">
        <authorList>
            <person name="Meier V. D."/>
        </authorList>
    </citation>
    <scope>NUCLEOTIDE SEQUENCE</scope>
    <source>
        <strain evidence="2">AVDCRST_MAG40</strain>
    </source>
</reference>
<sequence>EPCALPRRRPERAPGGIRGPGSPGRSRPRRGARDLAEQCRHARPSAPGGDRHAAHPRPRPLPRARRAA</sequence>
<feature type="non-terminal residue" evidence="2">
    <location>
        <position position="68"/>
    </location>
</feature>
<feature type="compositionally biased region" description="Basic residues" evidence="1">
    <location>
        <begin position="1"/>
        <end position="10"/>
    </location>
</feature>